<organism evidence="1 2">
    <name type="scientific">Neolecta irregularis (strain DAH-3)</name>
    <dbReference type="NCBI Taxonomy" id="1198029"/>
    <lineage>
        <taxon>Eukaryota</taxon>
        <taxon>Fungi</taxon>
        <taxon>Dikarya</taxon>
        <taxon>Ascomycota</taxon>
        <taxon>Taphrinomycotina</taxon>
        <taxon>Neolectales</taxon>
        <taxon>Neolectaceae</taxon>
        <taxon>Neolecta</taxon>
    </lineage>
</organism>
<dbReference type="Proteomes" id="UP000186594">
    <property type="component" value="Unassembled WGS sequence"/>
</dbReference>
<comment type="caution">
    <text evidence="1">The sequence shown here is derived from an EMBL/GenBank/DDBJ whole genome shotgun (WGS) entry which is preliminary data.</text>
</comment>
<reference evidence="1 2" key="1">
    <citation type="submission" date="2016-04" db="EMBL/GenBank/DDBJ databases">
        <title>Evolutionary innovation and constraint leading to complex multicellularity in the Ascomycota.</title>
        <authorList>
            <person name="Cisse O."/>
            <person name="Nguyen A."/>
            <person name="Hewitt D.A."/>
            <person name="Jedd G."/>
            <person name="Stajich J.E."/>
        </authorList>
    </citation>
    <scope>NUCLEOTIDE SEQUENCE [LARGE SCALE GENOMIC DNA]</scope>
    <source>
        <strain evidence="1 2">DAH-3</strain>
    </source>
</reference>
<accession>A0A1U7LLU2</accession>
<name>A0A1U7LLU2_NEOID</name>
<dbReference type="AlphaFoldDB" id="A0A1U7LLU2"/>
<gene>
    <name evidence="1" type="ORF">NEOLI_001251</name>
</gene>
<evidence type="ECO:0000313" key="2">
    <source>
        <dbReference type="Proteomes" id="UP000186594"/>
    </source>
</evidence>
<sequence>MRRIQTGLGHLIIGQRCVSNTMDLTSDNNQISGSRPEEPPCYKLTNSLLEQGYAINEHSGLPIEVYTWPPVVQWHYYDGYFRLIPDVPLSAFEAIARGSALHHAEVQLRPEDTSLFSLQKYLNMSLLRRMGIQQVKEVIWFDSSFKMLSSSESPMDLIWKTGWQSCNSCGVELRVVLNPSTYNLSDSVEG</sequence>
<keyword evidence="2" id="KW-1185">Reference proteome</keyword>
<proteinExistence type="predicted"/>
<dbReference type="EMBL" id="LXFE01001513">
    <property type="protein sequence ID" value="OLL23512.1"/>
    <property type="molecule type" value="Genomic_DNA"/>
</dbReference>
<evidence type="ECO:0000313" key="1">
    <source>
        <dbReference type="EMBL" id="OLL23512.1"/>
    </source>
</evidence>
<protein>
    <submittedName>
        <fullName evidence="1">Uncharacterized protein</fullName>
    </submittedName>
</protein>